<evidence type="ECO:0000313" key="2">
    <source>
        <dbReference type="Proteomes" id="UP000662747"/>
    </source>
</evidence>
<reference evidence="1 2" key="1">
    <citation type="submission" date="2021-02" db="EMBL/GenBank/DDBJ databases">
        <title>De Novo genome assembly of isolated myxobacteria.</title>
        <authorList>
            <person name="Stevens D.C."/>
        </authorList>
    </citation>
    <scope>NUCLEOTIDE SEQUENCE [LARGE SCALE GENOMIC DNA]</scope>
    <source>
        <strain evidence="2">SCPEA02</strain>
    </source>
</reference>
<sequence length="356" mass="37660">MATALGYGAVGSCAAIRAGLARPQELAGLQVGDGEGGSRPITGLPVSEFAEGFFLAGAWIRLAAGSLDDLRHATEWPPASDALFWSRTGLIALTPRIDEARFGWSLEQRPRALMEDFVRPLLSLQRLPVPAEHLHVTDSGHCGLAVALREVRRQLSERGLERVILVAADSYVDAPSLEWMDGQGRLKQPRRPVGLIPGQAGACLLVEAEGAARARGASWSIQASGESSTASPGGRRAASELGRTLAESLLQVLRAARVPMPYHGSLVLDLNGEEWKSAAWGHAQVHLREHVDFEHCLLRVPAESLGEVGVASAAVGAGVAISDLLRSADMTASAVVCSLSDAGEASAVLFQQLREP</sequence>
<dbReference type="EMBL" id="CP071090">
    <property type="protein sequence ID" value="QSQ20740.1"/>
    <property type="molecule type" value="Genomic_DNA"/>
</dbReference>
<evidence type="ECO:0000313" key="1">
    <source>
        <dbReference type="EMBL" id="QSQ20740.1"/>
    </source>
</evidence>
<gene>
    <name evidence="1" type="ORF">JY651_36745</name>
</gene>
<accession>A0ABX7NT93</accession>
<dbReference type="RefSeq" id="WP_206722320.1">
    <property type="nucleotide sequence ID" value="NZ_CP071090.1"/>
</dbReference>
<proteinExistence type="predicted"/>
<name>A0ABX7NT93_9BACT</name>
<organism evidence="1 2">
    <name type="scientific">Pyxidicoccus parkwayensis</name>
    <dbReference type="NCBI Taxonomy" id="2813578"/>
    <lineage>
        <taxon>Bacteria</taxon>
        <taxon>Pseudomonadati</taxon>
        <taxon>Myxococcota</taxon>
        <taxon>Myxococcia</taxon>
        <taxon>Myxococcales</taxon>
        <taxon>Cystobacterineae</taxon>
        <taxon>Myxococcaceae</taxon>
        <taxon>Pyxidicoccus</taxon>
    </lineage>
</organism>
<protein>
    <recommendedName>
        <fullName evidence="3">Beta-ketoacyl synthase N-terminal domain-containing protein</fullName>
    </recommendedName>
</protein>
<dbReference type="Proteomes" id="UP000662747">
    <property type="component" value="Chromosome"/>
</dbReference>
<keyword evidence="2" id="KW-1185">Reference proteome</keyword>
<evidence type="ECO:0008006" key="3">
    <source>
        <dbReference type="Google" id="ProtNLM"/>
    </source>
</evidence>